<accession>A0A437GZJ3</accession>
<dbReference type="RefSeq" id="WP_127610980.1">
    <property type="nucleotide sequence ID" value="NZ_RXOL01000001.1"/>
</dbReference>
<dbReference type="EMBL" id="RXOL01000001">
    <property type="protein sequence ID" value="RVQ68794.1"/>
    <property type="molecule type" value="Genomic_DNA"/>
</dbReference>
<keyword evidence="3" id="KW-1185">Reference proteome</keyword>
<evidence type="ECO:0000313" key="2">
    <source>
        <dbReference type="EMBL" id="RVQ68794.1"/>
    </source>
</evidence>
<sequence>MAMRRTANTDGDATDYETDLTYAALAATVTSGADEPVTFAINTLVSGAVQDIDGNTMTPKGSAMTWNVNGSVVEAKAADGRLIFTITQTTQRPDRRRLHRRSQGPARPSQRQRRH</sequence>
<feature type="region of interest" description="Disordered" evidence="1">
    <location>
        <begin position="87"/>
        <end position="115"/>
    </location>
</feature>
<evidence type="ECO:0000256" key="1">
    <source>
        <dbReference type="SAM" id="MobiDB-lite"/>
    </source>
</evidence>
<reference evidence="2 3" key="1">
    <citation type="submission" date="2018-12" db="EMBL/GenBank/DDBJ databases">
        <title>Croceicoccus ponticola sp. nov., a lipolytic bacterium isolated from seawater.</title>
        <authorList>
            <person name="Yoon J.-H."/>
        </authorList>
    </citation>
    <scope>NUCLEOTIDE SEQUENCE [LARGE SCALE GENOMIC DNA]</scope>
    <source>
        <strain evidence="2 3">GM-16</strain>
    </source>
</reference>
<evidence type="ECO:0000313" key="3">
    <source>
        <dbReference type="Proteomes" id="UP000283003"/>
    </source>
</evidence>
<comment type="caution">
    <text evidence="2">The sequence shown here is derived from an EMBL/GenBank/DDBJ whole genome shotgun (WGS) entry which is preliminary data.</text>
</comment>
<proteinExistence type="predicted"/>
<protein>
    <submittedName>
        <fullName evidence="2">Uncharacterized protein</fullName>
    </submittedName>
</protein>
<dbReference type="Proteomes" id="UP000283003">
    <property type="component" value="Unassembled WGS sequence"/>
</dbReference>
<organism evidence="2 3">
    <name type="scientific">Croceicoccus ponticola</name>
    <dbReference type="NCBI Taxonomy" id="2217664"/>
    <lineage>
        <taxon>Bacteria</taxon>
        <taxon>Pseudomonadati</taxon>
        <taxon>Pseudomonadota</taxon>
        <taxon>Alphaproteobacteria</taxon>
        <taxon>Sphingomonadales</taxon>
        <taxon>Erythrobacteraceae</taxon>
        <taxon>Croceicoccus</taxon>
    </lineage>
</organism>
<gene>
    <name evidence="2" type="ORF">EKN06_00760</name>
</gene>
<name>A0A437GZJ3_9SPHN</name>
<dbReference type="AlphaFoldDB" id="A0A437GZJ3"/>